<reference evidence="3" key="1">
    <citation type="submission" date="2023-03" db="EMBL/GenBank/DDBJ databases">
        <title>Massive genome expansion in bonnet fungi (Mycena s.s.) driven by repeated elements and novel gene families across ecological guilds.</title>
        <authorList>
            <consortium name="Lawrence Berkeley National Laboratory"/>
            <person name="Harder C.B."/>
            <person name="Miyauchi S."/>
            <person name="Viragh M."/>
            <person name="Kuo A."/>
            <person name="Thoen E."/>
            <person name="Andreopoulos B."/>
            <person name="Lu D."/>
            <person name="Skrede I."/>
            <person name="Drula E."/>
            <person name="Henrissat B."/>
            <person name="Morin E."/>
            <person name="Kohler A."/>
            <person name="Barry K."/>
            <person name="LaButti K."/>
            <person name="Morin E."/>
            <person name="Salamov A."/>
            <person name="Lipzen A."/>
            <person name="Mereny Z."/>
            <person name="Hegedus B."/>
            <person name="Baldrian P."/>
            <person name="Stursova M."/>
            <person name="Weitz H."/>
            <person name="Taylor A."/>
            <person name="Grigoriev I.V."/>
            <person name="Nagy L.G."/>
            <person name="Martin F."/>
            <person name="Kauserud H."/>
        </authorList>
    </citation>
    <scope>NUCLEOTIDE SEQUENCE</scope>
    <source>
        <strain evidence="3">CBHHK002</strain>
    </source>
</reference>
<proteinExistence type="predicted"/>
<dbReference type="AlphaFoldDB" id="A0AAD7AR88"/>
<feature type="compositionally biased region" description="Polar residues" evidence="1">
    <location>
        <begin position="29"/>
        <end position="45"/>
    </location>
</feature>
<organism evidence="3 4">
    <name type="scientific">Mycena albidolilacea</name>
    <dbReference type="NCBI Taxonomy" id="1033008"/>
    <lineage>
        <taxon>Eukaryota</taxon>
        <taxon>Fungi</taxon>
        <taxon>Dikarya</taxon>
        <taxon>Basidiomycota</taxon>
        <taxon>Agaricomycotina</taxon>
        <taxon>Agaricomycetes</taxon>
        <taxon>Agaricomycetidae</taxon>
        <taxon>Agaricales</taxon>
        <taxon>Marasmiineae</taxon>
        <taxon>Mycenaceae</taxon>
        <taxon>Mycena</taxon>
    </lineage>
</organism>
<feature type="region of interest" description="Disordered" evidence="1">
    <location>
        <begin position="283"/>
        <end position="322"/>
    </location>
</feature>
<comment type="caution">
    <text evidence="3">The sequence shown here is derived from an EMBL/GenBank/DDBJ whole genome shotgun (WGS) entry which is preliminary data.</text>
</comment>
<feature type="region of interest" description="Disordered" evidence="1">
    <location>
        <begin position="1"/>
        <end position="53"/>
    </location>
</feature>
<gene>
    <name evidence="3" type="ORF">DFH08DRAFT_929283</name>
</gene>
<name>A0AAD7AR88_9AGAR</name>
<feature type="domain" description="CRIM" evidence="2">
    <location>
        <begin position="144"/>
        <end position="269"/>
    </location>
</feature>
<dbReference type="Pfam" id="PF16978">
    <property type="entry name" value="CRIM"/>
    <property type="match status" value="1"/>
</dbReference>
<accession>A0AAD7AR88</accession>
<evidence type="ECO:0000313" key="4">
    <source>
        <dbReference type="Proteomes" id="UP001218218"/>
    </source>
</evidence>
<dbReference type="InterPro" id="IPR031567">
    <property type="entry name" value="CRIM_dom"/>
</dbReference>
<protein>
    <recommendedName>
        <fullName evidence="2">CRIM domain-containing protein</fullName>
    </recommendedName>
</protein>
<evidence type="ECO:0000313" key="3">
    <source>
        <dbReference type="EMBL" id="KAJ7366369.1"/>
    </source>
</evidence>
<dbReference type="EMBL" id="JARIHO010000002">
    <property type="protein sequence ID" value="KAJ7366369.1"/>
    <property type="molecule type" value="Genomic_DNA"/>
</dbReference>
<keyword evidence="4" id="KW-1185">Reference proteome</keyword>
<evidence type="ECO:0000259" key="2">
    <source>
        <dbReference type="Pfam" id="PF16978"/>
    </source>
</evidence>
<evidence type="ECO:0000256" key="1">
    <source>
        <dbReference type="SAM" id="MobiDB-lite"/>
    </source>
</evidence>
<feature type="compositionally biased region" description="Low complexity" evidence="1">
    <location>
        <begin position="10"/>
        <end position="23"/>
    </location>
</feature>
<dbReference type="Proteomes" id="UP001218218">
    <property type="component" value="Unassembled WGS sequence"/>
</dbReference>
<sequence>MFSRRPPRTSAPAGSVPSSSASVQIAGNDHSNGQSIGLLSGSPTDDNPFESISSGGWSFSNSTLIDGWSVVPSWPSRVPTAPRSYRHSTPVHFPFEIPENPLRAAAGLETVVEHPLDGTSGEAMMPCSLLDFSRRQVPSIKPRTSALSALVTAQYSSNPFAGVAPASGGPSHIKVYFPHAKQPSGQLLELALPAIATVEDAIALALWTYYEKLWLPKLDESSPRDTDIASWIMLVPGKNGVVNKRIAQSKIADFKFDKYAIVRSPRSHSEKRKIESQVSKFRLVPSPPVATGNKRHNRHHSLPILNPEPKGPDGPISFSKLP</sequence>